<sequence length="422" mass="46302">MASPTAPAHRYISLSDTAQSSLSSPSPSQQPLAVSYTTQLNQGALVTRRFRVQVGEKAYYRHADLFMEVTRVLAATTGLSSHECRSLAFEMYRGLVCRAVYGEKGGDLSLLSFPSRVDKAWQFAILNTRLYVDFCADVFGEYVHYSTADVGDVDEADRDARVQRALAQYTQVWSEHPPLSLWTPFTEVAGASSIPDASGGVTGTQRNHVLVPDVEVRPHASVVDKKGPKRRDRGADQDNSEDEPLNKLLGQDAKSKPDRGRPKKFLRGPKVSQQSQQYNDVRQSDVAHGPNVVPDTNSGLDPSGTQALEGNNLNAQDNATMKAIYDQQLGPKQSAANGIVSTTKPPKLEFKVSNERGEFVRFNVSPNTRLEKVMTAYCNLNGLEPGTVVFVMRESGSESNISGDDTVRSLDLEGKTVYIQTR</sequence>
<dbReference type="CDD" id="cd01763">
    <property type="entry name" value="Ubl_SUMO_like"/>
    <property type="match status" value="1"/>
</dbReference>
<reference evidence="2 3" key="1">
    <citation type="submission" date="2011-02" db="EMBL/GenBank/DDBJ databases">
        <title>The Genome Sequence of Sphaeroforma arctica JP610.</title>
        <authorList>
            <consortium name="The Broad Institute Genome Sequencing Platform"/>
            <person name="Russ C."/>
            <person name="Cuomo C."/>
            <person name="Young S.K."/>
            <person name="Zeng Q."/>
            <person name="Gargeya S."/>
            <person name="Alvarado L."/>
            <person name="Berlin A."/>
            <person name="Chapman S.B."/>
            <person name="Chen Z."/>
            <person name="Freedman E."/>
            <person name="Gellesch M."/>
            <person name="Goldberg J."/>
            <person name="Griggs A."/>
            <person name="Gujja S."/>
            <person name="Heilman E."/>
            <person name="Heiman D."/>
            <person name="Howarth C."/>
            <person name="Mehta T."/>
            <person name="Neiman D."/>
            <person name="Pearson M."/>
            <person name="Roberts A."/>
            <person name="Saif S."/>
            <person name="Shea T."/>
            <person name="Shenoy N."/>
            <person name="Sisk P."/>
            <person name="Stolte C."/>
            <person name="Sykes S."/>
            <person name="White J."/>
            <person name="Yandava C."/>
            <person name="Burger G."/>
            <person name="Gray M.W."/>
            <person name="Holland P.W.H."/>
            <person name="King N."/>
            <person name="Lang F.B.F."/>
            <person name="Roger A.J."/>
            <person name="Ruiz-Trillo I."/>
            <person name="Haas B."/>
            <person name="Nusbaum C."/>
            <person name="Birren B."/>
        </authorList>
    </citation>
    <scope>NUCLEOTIDE SEQUENCE [LARGE SCALE GENOMIC DNA]</scope>
    <source>
        <strain evidence="2 3">JP610</strain>
    </source>
</reference>
<evidence type="ECO:0000256" key="1">
    <source>
        <dbReference type="SAM" id="MobiDB-lite"/>
    </source>
</evidence>
<feature type="compositionally biased region" description="Basic and acidic residues" evidence="1">
    <location>
        <begin position="214"/>
        <end position="226"/>
    </location>
</feature>
<evidence type="ECO:0008006" key="4">
    <source>
        <dbReference type="Google" id="ProtNLM"/>
    </source>
</evidence>
<dbReference type="SUPFAM" id="SSF54236">
    <property type="entry name" value="Ubiquitin-like"/>
    <property type="match status" value="1"/>
</dbReference>
<feature type="compositionally biased region" description="Polar residues" evidence="1">
    <location>
        <begin position="271"/>
        <end position="281"/>
    </location>
</feature>
<organism evidence="2 3">
    <name type="scientific">Sphaeroforma arctica JP610</name>
    <dbReference type="NCBI Taxonomy" id="667725"/>
    <lineage>
        <taxon>Eukaryota</taxon>
        <taxon>Ichthyosporea</taxon>
        <taxon>Ichthyophonida</taxon>
        <taxon>Sphaeroforma</taxon>
    </lineage>
</organism>
<protein>
    <recommendedName>
        <fullName evidence="4">Rad60/SUMO-like domain-containing protein</fullName>
    </recommendedName>
</protein>
<dbReference type="RefSeq" id="XP_014157494.1">
    <property type="nucleotide sequence ID" value="XM_014302019.1"/>
</dbReference>
<evidence type="ECO:0000313" key="2">
    <source>
        <dbReference type="EMBL" id="KNC83592.1"/>
    </source>
</evidence>
<feature type="region of interest" description="Disordered" evidence="1">
    <location>
        <begin position="214"/>
        <end position="301"/>
    </location>
</feature>
<dbReference type="GeneID" id="25904679"/>
<gene>
    <name evidence="2" type="ORF">SARC_04175</name>
</gene>
<keyword evidence="3" id="KW-1185">Reference proteome</keyword>
<name>A0A0L0G3B5_9EUKA</name>
<proteinExistence type="predicted"/>
<accession>A0A0L0G3B5</accession>
<dbReference type="Proteomes" id="UP000054560">
    <property type="component" value="Unassembled WGS sequence"/>
</dbReference>
<dbReference type="AlphaFoldDB" id="A0A0L0G3B5"/>
<dbReference type="OrthoDB" id="442921at2759"/>
<dbReference type="InterPro" id="IPR029071">
    <property type="entry name" value="Ubiquitin-like_domsf"/>
</dbReference>
<dbReference type="Gene3D" id="3.10.20.90">
    <property type="entry name" value="Phosphatidylinositol 3-kinase Catalytic Subunit, Chain A, domain 1"/>
    <property type="match status" value="1"/>
</dbReference>
<evidence type="ECO:0000313" key="3">
    <source>
        <dbReference type="Proteomes" id="UP000054560"/>
    </source>
</evidence>
<dbReference type="EMBL" id="KQ241822">
    <property type="protein sequence ID" value="KNC83592.1"/>
    <property type="molecule type" value="Genomic_DNA"/>
</dbReference>